<organism evidence="1 2">
    <name type="scientific">Methylobacterium aerolatum</name>
    <dbReference type="NCBI Taxonomy" id="418708"/>
    <lineage>
        <taxon>Bacteria</taxon>
        <taxon>Pseudomonadati</taxon>
        <taxon>Pseudomonadota</taxon>
        <taxon>Alphaproteobacteria</taxon>
        <taxon>Hyphomicrobiales</taxon>
        <taxon>Methylobacteriaceae</taxon>
        <taxon>Methylobacterium</taxon>
    </lineage>
</organism>
<gene>
    <name evidence="1" type="ORF">QO012_000441</name>
</gene>
<name>A0ABU0HVW5_9HYPH</name>
<dbReference type="Proteomes" id="UP001231124">
    <property type="component" value="Unassembled WGS sequence"/>
</dbReference>
<dbReference type="EMBL" id="JAUSVP010000001">
    <property type="protein sequence ID" value="MDQ0445963.1"/>
    <property type="molecule type" value="Genomic_DNA"/>
</dbReference>
<evidence type="ECO:0000313" key="2">
    <source>
        <dbReference type="Proteomes" id="UP001231124"/>
    </source>
</evidence>
<sequence length="82" mass="8889">MLGSLKQNILFLIFICLAANIMALTGIHIASVMKAIPQAQNYEVIDCGDAQGRIHKCIRIDPKAGEINDASKGASYRVIFGQ</sequence>
<protein>
    <submittedName>
        <fullName evidence="1">Uncharacterized protein</fullName>
    </submittedName>
</protein>
<proteinExistence type="predicted"/>
<reference evidence="1 2" key="1">
    <citation type="submission" date="2023-07" db="EMBL/GenBank/DDBJ databases">
        <title>Genomic Encyclopedia of Type Strains, Phase IV (KMG-IV): sequencing the most valuable type-strain genomes for metagenomic binning, comparative biology and taxonomic classification.</title>
        <authorList>
            <person name="Goeker M."/>
        </authorList>
    </citation>
    <scope>NUCLEOTIDE SEQUENCE [LARGE SCALE GENOMIC DNA]</scope>
    <source>
        <strain evidence="1 2">DSM 19013</strain>
    </source>
</reference>
<keyword evidence="2" id="KW-1185">Reference proteome</keyword>
<dbReference type="RefSeq" id="WP_238204628.1">
    <property type="nucleotide sequence ID" value="NZ_BPQE01000020.1"/>
</dbReference>
<accession>A0ABU0HVW5</accession>
<evidence type="ECO:0000313" key="1">
    <source>
        <dbReference type="EMBL" id="MDQ0445963.1"/>
    </source>
</evidence>
<comment type="caution">
    <text evidence="1">The sequence shown here is derived from an EMBL/GenBank/DDBJ whole genome shotgun (WGS) entry which is preliminary data.</text>
</comment>